<evidence type="ECO:0000256" key="1">
    <source>
        <dbReference type="SAM" id="Phobius"/>
    </source>
</evidence>
<feature type="transmembrane region" description="Helical" evidence="1">
    <location>
        <begin position="99"/>
        <end position="115"/>
    </location>
</feature>
<reference evidence="3 4" key="1">
    <citation type="submission" date="2016-01" db="EMBL/GenBank/DDBJ databases">
        <authorList>
            <person name="Oliw E.H."/>
        </authorList>
    </citation>
    <scope>NUCLEOTIDE SEQUENCE [LARGE SCALE GENOMIC DNA]</scope>
    <source>
        <strain evidence="3">LMG 27134</strain>
    </source>
</reference>
<name>A0A158I4G8_9BURK</name>
<dbReference type="OrthoDB" id="7029611at2"/>
<dbReference type="AlphaFoldDB" id="A0A158I4G8"/>
<dbReference type="InterPro" id="IPR009936">
    <property type="entry name" value="DUF1468"/>
</dbReference>
<feature type="transmembrane region" description="Helical" evidence="1">
    <location>
        <begin position="122"/>
        <end position="142"/>
    </location>
</feature>
<evidence type="ECO:0000259" key="2">
    <source>
        <dbReference type="Pfam" id="PF07331"/>
    </source>
</evidence>
<dbReference type="RefSeq" id="WP_062089642.1">
    <property type="nucleotide sequence ID" value="NZ_FCOK02000041.1"/>
</dbReference>
<proteinExistence type="predicted"/>
<feature type="transmembrane region" description="Helical" evidence="1">
    <location>
        <begin position="76"/>
        <end position="93"/>
    </location>
</feature>
<keyword evidence="1" id="KW-1133">Transmembrane helix</keyword>
<sequence>MVLRFANDKTLLSGIVFGLIGTAVLCLDRNYELGSATAMGPGYFPMLIGVLLVALGLANVVIALKARSPSRLDQPALRALLMIALGVLLFGVVIDRFGLLPAILALVACASLTGARYRLWEVVVIFAILSMIAGGLFVYGLGLPASYLVRF</sequence>
<organism evidence="3 4">
    <name type="scientific">Caballeronia udeis</name>
    <dbReference type="NCBI Taxonomy" id="1232866"/>
    <lineage>
        <taxon>Bacteria</taxon>
        <taxon>Pseudomonadati</taxon>
        <taxon>Pseudomonadota</taxon>
        <taxon>Betaproteobacteria</taxon>
        <taxon>Burkholderiales</taxon>
        <taxon>Burkholderiaceae</taxon>
        <taxon>Caballeronia</taxon>
    </lineage>
</organism>
<evidence type="ECO:0000313" key="3">
    <source>
        <dbReference type="EMBL" id="SAL51464.1"/>
    </source>
</evidence>
<protein>
    <submittedName>
        <fullName evidence="3">Tripartite tricarboxylate transporter TctB family protein</fullName>
    </submittedName>
</protein>
<keyword evidence="1" id="KW-0472">Membrane</keyword>
<dbReference type="Pfam" id="PF07331">
    <property type="entry name" value="TctB"/>
    <property type="match status" value="1"/>
</dbReference>
<dbReference type="EMBL" id="FCOK02000041">
    <property type="protein sequence ID" value="SAL51464.1"/>
    <property type="molecule type" value="Genomic_DNA"/>
</dbReference>
<dbReference type="Proteomes" id="UP000054683">
    <property type="component" value="Unassembled WGS sequence"/>
</dbReference>
<accession>A0A158I4G8</accession>
<feature type="transmembrane region" description="Helical" evidence="1">
    <location>
        <begin position="42"/>
        <end position="64"/>
    </location>
</feature>
<feature type="domain" description="DUF1468" evidence="2">
    <location>
        <begin position="13"/>
        <end position="144"/>
    </location>
</feature>
<keyword evidence="1" id="KW-0812">Transmembrane</keyword>
<gene>
    <name evidence="3" type="ORF">AWB69_05273</name>
</gene>
<evidence type="ECO:0000313" key="4">
    <source>
        <dbReference type="Proteomes" id="UP000054683"/>
    </source>
</evidence>